<dbReference type="PANTHER" id="PTHR34106">
    <property type="entry name" value="GLYCOSIDASE"/>
    <property type="match status" value="1"/>
</dbReference>
<reference evidence="4 5" key="1">
    <citation type="submission" date="2015-03" db="EMBL/GenBank/DDBJ databases">
        <authorList>
            <person name="Murphy D."/>
        </authorList>
    </citation>
    <scope>NUCLEOTIDE SEQUENCE [LARGE SCALE GENOMIC DNA]</scope>
    <source>
        <strain evidence="4 5">OL-4</strain>
    </source>
</reference>
<evidence type="ECO:0000256" key="3">
    <source>
        <dbReference type="ARBA" id="ARBA00024356"/>
    </source>
</evidence>
<name>A0A0E4G8P5_9FIRM</name>
<dbReference type="AlphaFoldDB" id="A0A0E4G8P5"/>
<dbReference type="InterPro" id="IPR023296">
    <property type="entry name" value="Glyco_hydro_beta-prop_sf"/>
</dbReference>
<dbReference type="GO" id="GO:0016757">
    <property type="term" value="F:glycosyltransferase activity"/>
    <property type="evidence" value="ECO:0007669"/>
    <property type="project" value="UniProtKB-KW"/>
</dbReference>
<accession>A0A0E4G8P5</accession>
<evidence type="ECO:0000256" key="2">
    <source>
        <dbReference type="ARBA" id="ARBA00022679"/>
    </source>
</evidence>
<organism evidence="4 5">
    <name type="scientific">Syntrophomonas zehnderi OL-4</name>
    <dbReference type="NCBI Taxonomy" id="690567"/>
    <lineage>
        <taxon>Bacteria</taxon>
        <taxon>Bacillati</taxon>
        <taxon>Bacillota</taxon>
        <taxon>Clostridia</taxon>
        <taxon>Eubacteriales</taxon>
        <taxon>Syntrophomonadaceae</taxon>
        <taxon>Syntrophomonas</taxon>
    </lineage>
</organism>
<proteinExistence type="inferred from homology"/>
<protein>
    <submittedName>
        <fullName evidence="4">Mannoside phosphorylase</fullName>
    </submittedName>
</protein>
<dbReference type="OrthoDB" id="9759709at2"/>
<evidence type="ECO:0000313" key="4">
    <source>
        <dbReference type="EMBL" id="CFW96737.1"/>
    </source>
</evidence>
<sequence length="384" mass="41932">MGCRQAQVNWNGFEGTVTINEPVLRYPGNPILTCHDVNEIWGNDARLYTYTVHNAGMAEVTGVHGQKQIIMLFRSHIADGRSLIGKAVSDNGLDGWKVDPQPFLLPATGNDLFAAGIDIASIIESEAGGVEDVRVNPVGGGWYVLTYSAYHEEITDRVKAMVAVTKDFKEIVRYGFISKQDMRNVVIFPEPDNNTWLALLRPNDKNRENLGFGHIGGLFTEIYTGLAPSPTGPWEIGKVIMRSGHGPGAFQVKIGPGAPPIKTRYGWLNVFHGVRSTMDGNPYTLGVAFHDLDDPLNPKKLRISAKPLLMPGASDCVVRKTDYVHVPNVVFSCGALIGGDDTVAIYYGGNDTVMNVGLANIQILDEMCSIFPLHPLTGKHLYSL</sequence>
<keyword evidence="2" id="KW-0808">Transferase</keyword>
<dbReference type="PANTHER" id="PTHR34106:SF5">
    <property type="entry name" value="GLYCOSIDASE"/>
    <property type="match status" value="1"/>
</dbReference>
<gene>
    <name evidence="4" type="ORF">50</name>
</gene>
<dbReference type="InterPro" id="IPR007184">
    <property type="entry name" value="Mannoside_phosphorylase"/>
</dbReference>
<dbReference type="Proteomes" id="UP000045545">
    <property type="component" value="Unassembled WGS sequence"/>
</dbReference>
<dbReference type="Pfam" id="PF04041">
    <property type="entry name" value="Glyco_hydro_130"/>
    <property type="match status" value="1"/>
</dbReference>
<dbReference type="STRING" id="690567.50"/>
<keyword evidence="1" id="KW-0328">Glycosyltransferase</keyword>
<dbReference type="Gene3D" id="2.115.10.20">
    <property type="entry name" value="Glycosyl hydrolase domain, family 43"/>
    <property type="match status" value="1"/>
</dbReference>
<comment type="similarity">
    <text evidence="3">Belongs to the glycosyl hydrolase 130 family.</text>
</comment>
<keyword evidence="5" id="KW-1185">Reference proteome</keyword>
<dbReference type="EMBL" id="CGIH01000002">
    <property type="protein sequence ID" value="CFW96737.1"/>
    <property type="molecule type" value="Genomic_DNA"/>
</dbReference>
<dbReference type="SUPFAM" id="SSF75005">
    <property type="entry name" value="Arabinanase/levansucrase/invertase"/>
    <property type="match status" value="1"/>
</dbReference>
<evidence type="ECO:0000256" key="1">
    <source>
        <dbReference type="ARBA" id="ARBA00022676"/>
    </source>
</evidence>
<dbReference type="RefSeq" id="WP_052729492.1">
    <property type="nucleotide sequence ID" value="NZ_CGIH01000002.1"/>
</dbReference>
<evidence type="ECO:0000313" key="5">
    <source>
        <dbReference type="Proteomes" id="UP000045545"/>
    </source>
</evidence>